<gene>
    <name evidence="2" type="ORF">CR205_12340</name>
</gene>
<dbReference type="Gene3D" id="3.40.50.150">
    <property type="entry name" value="Vaccinia Virus protein VP39"/>
    <property type="match status" value="1"/>
</dbReference>
<dbReference type="CDD" id="cd02440">
    <property type="entry name" value="AdoMet_MTases"/>
    <property type="match status" value="1"/>
</dbReference>
<evidence type="ECO:0000313" key="3">
    <source>
        <dbReference type="Proteomes" id="UP000248066"/>
    </source>
</evidence>
<organism evidence="2 3">
    <name type="scientific">Alteribacter lacisalsi</name>
    <dbReference type="NCBI Taxonomy" id="2045244"/>
    <lineage>
        <taxon>Bacteria</taxon>
        <taxon>Bacillati</taxon>
        <taxon>Bacillota</taxon>
        <taxon>Bacilli</taxon>
        <taxon>Bacillales</taxon>
        <taxon>Bacillaceae</taxon>
        <taxon>Alteribacter</taxon>
    </lineage>
</organism>
<dbReference type="RefSeq" id="WP_110520249.1">
    <property type="nucleotide sequence ID" value="NZ_PDOF01000002.1"/>
</dbReference>
<dbReference type="GO" id="GO:0008757">
    <property type="term" value="F:S-adenosylmethionine-dependent methyltransferase activity"/>
    <property type="evidence" value="ECO:0007669"/>
    <property type="project" value="InterPro"/>
</dbReference>
<dbReference type="PANTHER" id="PTHR43591">
    <property type="entry name" value="METHYLTRANSFERASE"/>
    <property type="match status" value="1"/>
</dbReference>
<reference evidence="2 3" key="1">
    <citation type="submission" date="2017-10" db="EMBL/GenBank/DDBJ databases">
        <title>Bacillus sp. nov., a halophilic bacterium isolated from a Yangshapao Lake.</title>
        <authorList>
            <person name="Wang H."/>
        </authorList>
    </citation>
    <scope>NUCLEOTIDE SEQUENCE [LARGE SCALE GENOMIC DNA]</scope>
    <source>
        <strain evidence="2 3">YSP-3</strain>
    </source>
</reference>
<dbReference type="AlphaFoldDB" id="A0A2W0H8V5"/>
<dbReference type="OrthoDB" id="9791837at2"/>
<proteinExistence type="predicted"/>
<keyword evidence="2" id="KW-0808">Transferase</keyword>
<comment type="caution">
    <text evidence="2">The sequence shown here is derived from an EMBL/GenBank/DDBJ whole genome shotgun (WGS) entry which is preliminary data.</text>
</comment>
<dbReference type="InterPro" id="IPR029063">
    <property type="entry name" value="SAM-dependent_MTases_sf"/>
</dbReference>
<dbReference type="GO" id="GO:0032259">
    <property type="term" value="P:methylation"/>
    <property type="evidence" value="ECO:0007669"/>
    <property type="project" value="UniProtKB-KW"/>
</dbReference>
<evidence type="ECO:0000259" key="1">
    <source>
        <dbReference type="Pfam" id="PF08241"/>
    </source>
</evidence>
<protein>
    <submittedName>
        <fullName evidence="2">Methyltransferase type 11</fullName>
    </submittedName>
</protein>
<dbReference type="InterPro" id="IPR013216">
    <property type="entry name" value="Methyltransf_11"/>
</dbReference>
<accession>A0A2W0H8V5</accession>
<evidence type="ECO:0000313" key="2">
    <source>
        <dbReference type="EMBL" id="PYZ96500.1"/>
    </source>
</evidence>
<keyword evidence="2" id="KW-0489">Methyltransferase</keyword>
<sequence length="260" mass="29546">MSVLYNQIGKGYDTTRQADPEITRRLRGHLQLKDDAQVLDVACGTGNYTVALEQTGLHMTGCDLSGQMLDQAREKLSSVVWDEADAAQLPYEDGQFDGAVCTLAIHHFKTLLPAFKETFRVLSRGRFVIFTSAPEQMDRYWLKEYFPKAVDESASQMPMPKEVNRTLMQAGFRIVGHESFLVQPDLQDFFLYSGKFDPSMYLDPDVRAGMSTFSSLASEEEVAEGCRRLKEDIESGRIEEVRSRYRSSRGDYLFIVAEKY</sequence>
<dbReference type="EMBL" id="PDOF01000002">
    <property type="protein sequence ID" value="PYZ96500.1"/>
    <property type="molecule type" value="Genomic_DNA"/>
</dbReference>
<dbReference type="Pfam" id="PF08241">
    <property type="entry name" value="Methyltransf_11"/>
    <property type="match status" value="1"/>
</dbReference>
<dbReference type="Proteomes" id="UP000248066">
    <property type="component" value="Unassembled WGS sequence"/>
</dbReference>
<name>A0A2W0H8V5_9BACI</name>
<feature type="domain" description="Methyltransferase type 11" evidence="1">
    <location>
        <begin position="39"/>
        <end position="129"/>
    </location>
</feature>
<dbReference type="SUPFAM" id="SSF53335">
    <property type="entry name" value="S-adenosyl-L-methionine-dependent methyltransferases"/>
    <property type="match status" value="1"/>
</dbReference>
<keyword evidence="3" id="KW-1185">Reference proteome</keyword>